<protein>
    <recommendedName>
        <fullName evidence="3">MBL fold metallo-hydrolase</fullName>
    </recommendedName>
</protein>
<keyword evidence="2" id="KW-1185">Reference proteome</keyword>
<dbReference type="Proteomes" id="UP000246132">
    <property type="component" value="Unassembled WGS sequence"/>
</dbReference>
<proteinExistence type="predicted"/>
<evidence type="ECO:0000313" key="1">
    <source>
        <dbReference type="EMBL" id="RKF08629.1"/>
    </source>
</evidence>
<dbReference type="PANTHER" id="PTHR30619:SF1">
    <property type="entry name" value="RECOMBINATION PROTEIN 2"/>
    <property type="match status" value="1"/>
</dbReference>
<evidence type="ECO:0000313" key="2">
    <source>
        <dbReference type="Proteomes" id="UP000246132"/>
    </source>
</evidence>
<dbReference type="SUPFAM" id="SSF56281">
    <property type="entry name" value="Metallo-hydrolase/oxidoreductase"/>
    <property type="match status" value="1"/>
</dbReference>
<dbReference type="Gene3D" id="3.60.15.10">
    <property type="entry name" value="Ribonuclease Z/Hydroxyacylglutathione hydrolase-like"/>
    <property type="match status" value="1"/>
</dbReference>
<organism evidence="1 2">
    <name type="scientific">Oceaniradius stylonematis</name>
    <dbReference type="NCBI Taxonomy" id="2184161"/>
    <lineage>
        <taxon>Bacteria</taxon>
        <taxon>Pseudomonadati</taxon>
        <taxon>Pseudomonadota</taxon>
        <taxon>Alphaproteobacteria</taxon>
        <taxon>Hyphomicrobiales</taxon>
        <taxon>Ahrensiaceae</taxon>
        <taxon>Oceaniradius</taxon>
    </lineage>
</organism>
<reference evidence="1 2" key="1">
    <citation type="journal article" date="2018" name="Int. J. Syst. Bacteriol.">
        <title>Oceaniradius stylonemae gen. nov., sp. nov., isolated from a red alga, Stylonema cornu-cervi.</title>
        <authorList>
            <person name="Jeong S."/>
        </authorList>
    </citation>
    <scope>NUCLEOTIDE SEQUENCE [LARGE SCALE GENOMIC DNA]</scope>
    <source>
        <strain evidence="1 2">StC1</strain>
    </source>
</reference>
<comment type="caution">
    <text evidence="1">The sequence shown here is derived from an EMBL/GenBank/DDBJ whole genome shotgun (WGS) entry which is preliminary data.</text>
</comment>
<gene>
    <name evidence="1" type="ORF">DEM25_001200</name>
</gene>
<name>A0A3A8AHR1_9HYPH</name>
<dbReference type="RefSeq" id="WP_109766726.1">
    <property type="nucleotide sequence ID" value="NZ_CP159474.1"/>
</dbReference>
<dbReference type="OrthoDB" id="7177610at2"/>
<dbReference type="PANTHER" id="PTHR30619">
    <property type="entry name" value="DNA INTERNALIZATION/COMPETENCE PROTEIN COMEC/REC2"/>
    <property type="match status" value="1"/>
</dbReference>
<dbReference type="AlphaFoldDB" id="A0A3A8AHR1"/>
<evidence type="ECO:0008006" key="3">
    <source>
        <dbReference type="Google" id="ProtNLM"/>
    </source>
</evidence>
<dbReference type="InterPro" id="IPR052159">
    <property type="entry name" value="Competence_DNA_uptake"/>
</dbReference>
<accession>A0A3A8AHR1</accession>
<dbReference type="EMBL" id="QFWV02000001">
    <property type="protein sequence ID" value="RKF08629.1"/>
    <property type="molecule type" value="Genomic_DNA"/>
</dbReference>
<dbReference type="InterPro" id="IPR036866">
    <property type="entry name" value="RibonucZ/Hydroxyglut_hydro"/>
</dbReference>
<sequence>MNTGFVKRNEKSGPTWLYSKKSRARGARARDVRWGDFLNIESIDQDGWAKIKWGSKRYFLPVEDIATERPLEVMFLDVGQGDGCVVVSPEARTDAGAADHERERIMVIDAGISDNMFGFLRWRFGKLKRAFRFHAAIITHPDADHYRGFQKIFSHKNIEFDRIYHNGLMERTGNDLLGPTDASGRYLTGIVASDTAVRTLYGDPAVRGRKWYPRLLHTAMTSGRVGQIEMLSTEHGESEAGRQWIPGFAPSSGRDVAIEVIGPVVERDAAGNDRLRWFGDGIGSSAKNTGKTKNGHSVLLRLTLRSFKLFFGGDLNAPAEDFLLRHYGGIGDAQALADAVPQASTRLSADVMKSCHHGSNDVTDELLKAVNPFAFVISSGDEESHAHPRPDLLGRLGKFGRGDAPLLLCTELLRSTREEGRAADFKKLALLNKKIEAPTTSDADRKKLRQERARLTKFIQQRNVGVYGAITVRTDGHHMEISFKLESPRGKQSWQRYGFRQGAHDEWVPTGGLTSH</sequence>